<dbReference type="PROSITE" id="PS51257">
    <property type="entry name" value="PROKAR_LIPOPROTEIN"/>
    <property type="match status" value="1"/>
</dbReference>
<sequence length="139" mass="16342">MNKEEKLMNKKILILILLLSVISVSCFFLGLICPGITTICPRITTNKTIITEINSLERDLRIEKMIKTYSETQMSYMDEDLANTTLDEHERLICLVNKKDVQQSIKESERRIEKLTKKINKRYERLRNRNPEFKGASNY</sequence>
<organism evidence="3 4">
    <name type="scientific">Treponema porcinum</name>
    <dbReference type="NCBI Taxonomy" id="261392"/>
    <lineage>
        <taxon>Bacteria</taxon>
        <taxon>Pseudomonadati</taxon>
        <taxon>Spirochaetota</taxon>
        <taxon>Spirochaetia</taxon>
        <taxon>Spirochaetales</taxon>
        <taxon>Treponemataceae</taxon>
        <taxon>Treponema</taxon>
    </lineage>
</organism>
<reference evidence="3 4" key="1">
    <citation type="submission" date="2017-02" db="EMBL/GenBank/DDBJ databases">
        <authorList>
            <person name="Peterson S.W."/>
        </authorList>
    </citation>
    <scope>NUCLEOTIDE SEQUENCE [LARGE SCALE GENOMIC DNA]</scope>
    <source>
        <strain evidence="3 4">ATCC BAA-908</strain>
    </source>
</reference>
<proteinExistence type="predicted"/>
<protein>
    <submittedName>
        <fullName evidence="3">Uncharacterized protein</fullName>
    </submittedName>
</protein>
<evidence type="ECO:0000256" key="2">
    <source>
        <dbReference type="SAM" id="Phobius"/>
    </source>
</evidence>
<keyword evidence="2" id="KW-0472">Membrane</keyword>
<evidence type="ECO:0000313" key="3">
    <source>
        <dbReference type="EMBL" id="SJZ30693.1"/>
    </source>
</evidence>
<dbReference type="Proteomes" id="UP000190423">
    <property type="component" value="Unassembled WGS sequence"/>
</dbReference>
<keyword evidence="2" id="KW-0812">Transmembrane</keyword>
<feature type="transmembrane region" description="Helical" evidence="2">
    <location>
        <begin position="12"/>
        <end position="32"/>
    </location>
</feature>
<feature type="coiled-coil region" evidence="1">
    <location>
        <begin position="98"/>
        <end position="125"/>
    </location>
</feature>
<dbReference type="EMBL" id="FUWG01000003">
    <property type="protein sequence ID" value="SJZ30693.1"/>
    <property type="molecule type" value="Genomic_DNA"/>
</dbReference>
<evidence type="ECO:0000256" key="1">
    <source>
        <dbReference type="SAM" id="Coils"/>
    </source>
</evidence>
<dbReference type="STRING" id="261392.SAMN02745149_00520"/>
<accession>A0A1T4JKQ3</accession>
<keyword evidence="1" id="KW-0175">Coiled coil</keyword>
<gene>
    <name evidence="3" type="ORF">SAMN02745149_00520</name>
</gene>
<evidence type="ECO:0000313" key="4">
    <source>
        <dbReference type="Proteomes" id="UP000190423"/>
    </source>
</evidence>
<keyword evidence="2" id="KW-1133">Transmembrane helix</keyword>
<keyword evidence="4" id="KW-1185">Reference proteome</keyword>
<dbReference type="GeneID" id="78315838"/>
<dbReference type="RefSeq" id="WP_078932443.1">
    <property type="nucleotide sequence ID" value="NZ_FUWG01000003.1"/>
</dbReference>
<name>A0A1T4JKQ3_TREPO</name>
<dbReference type="AlphaFoldDB" id="A0A1T4JKQ3"/>